<evidence type="ECO:0000313" key="2">
    <source>
        <dbReference type="EMBL" id="OXA42344.1"/>
    </source>
</evidence>
<feature type="region of interest" description="Disordered" evidence="1">
    <location>
        <begin position="22"/>
        <end position="143"/>
    </location>
</feature>
<feature type="compositionally biased region" description="Polar residues" evidence="1">
    <location>
        <begin position="79"/>
        <end position="94"/>
    </location>
</feature>
<dbReference type="Proteomes" id="UP000198287">
    <property type="component" value="Unassembled WGS sequence"/>
</dbReference>
<evidence type="ECO:0000313" key="3">
    <source>
        <dbReference type="Proteomes" id="UP000198287"/>
    </source>
</evidence>
<reference evidence="2 3" key="1">
    <citation type="submission" date="2015-12" db="EMBL/GenBank/DDBJ databases">
        <title>The genome of Folsomia candida.</title>
        <authorList>
            <person name="Faddeeva A."/>
            <person name="Derks M.F."/>
            <person name="Anvar Y."/>
            <person name="Smit S."/>
            <person name="Van Straalen N."/>
            <person name="Roelofs D."/>
        </authorList>
    </citation>
    <scope>NUCLEOTIDE SEQUENCE [LARGE SCALE GENOMIC DNA]</scope>
    <source>
        <strain evidence="2 3">VU population</strain>
        <tissue evidence="2">Whole body</tissue>
    </source>
</reference>
<sequence>MITHAKVCGIRKDPALQLGTKGLHQASGQPTPLSRDDDCSHPQSLSVWWLGGPGQEGSVAQFQAVSPSPFGNPPHPPGETTTPFGPNPPHNNLSRPHRALTTTGGHTGHPTTTRVTPYPPPPLEVSPDTPPPARVTSYPPPPLGVTPDLPLSIFQKSRATLRLQPKICLSETKLTNNL</sequence>
<organism evidence="2 3">
    <name type="scientific">Folsomia candida</name>
    <name type="common">Springtail</name>
    <dbReference type="NCBI Taxonomy" id="158441"/>
    <lineage>
        <taxon>Eukaryota</taxon>
        <taxon>Metazoa</taxon>
        <taxon>Ecdysozoa</taxon>
        <taxon>Arthropoda</taxon>
        <taxon>Hexapoda</taxon>
        <taxon>Collembola</taxon>
        <taxon>Entomobryomorpha</taxon>
        <taxon>Isotomoidea</taxon>
        <taxon>Isotomidae</taxon>
        <taxon>Proisotominae</taxon>
        <taxon>Folsomia</taxon>
    </lineage>
</organism>
<evidence type="ECO:0000256" key="1">
    <source>
        <dbReference type="SAM" id="MobiDB-lite"/>
    </source>
</evidence>
<feature type="compositionally biased region" description="Pro residues" evidence="1">
    <location>
        <begin position="117"/>
        <end position="143"/>
    </location>
</feature>
<comment type="caution">
    <text evidence="2">The sequence shown here is derived from an EMBL/GenBank/DDBJ whole genome shotgun (WGS) entry which is preliminary data.</text>
</comment>
<keyword evidence="3" id="KW-1185">Reference proteome</keyword>
<dbReference type="AlphaFoldDB" id="A0A226DBY2"/>
<dbReference type="EMBL" id="LNIX01000026">
    <property type="protein sequence ID" value="OXA42344.1"/>
    <property type="molecule type" value="Genomic_DNA"/>
</dbReference>
<feature type="compositionally biased region" description="Low complexity" evidence="1">
    <location>
        <begin position="101"/>
        <end position="116"/>
    </location>
</feature>
<gene>
    <name evidence="2" type="ORF">Fcan01_22699</name>
</gene>
<accession>A0A226DBY2</accession>
<protein>
    <submittedName>
        <fullName evidence="2">Uncharacterized protein</fullName>
    </submittedName>
</protein>
<name>A0A226DBY2_FOLCA</name>
<proteinExistence type="predicted"/>